<dbReference type="EMBL" id="LGUA01000084">
    <property type="protein sequence ID" value="OAX84350.1"/>
    <property type="molecule type" value="Genomic_DNA"/>
</dbReference>
<evidence type="ECO:0000313" key="1">
    <source>
        <dbReference type="EMBL" id="OAX84350.1"/>
    </source>
</evidence>
<protein>
    <submittedName>
        <fullName evidence="1">Uncharacterized protein</fullName>
    </submittedName>
</protein>
<dbReference type="OrthoDB" id="4168609at2759"/>
<proteinExistence type="predicted"/>
<sequence>MIAPRILSLASLVPQSMFSISFPRTVPFECFSFTISSSITTFRCGEATELARERIGVVTLHVGDGETTTSFLNDIEI</sequence>
<dbReference type="AlphaFoldDB" id="A0A1B7P5N8"/>
<comment type="caution">
    <text evidence="1">The sequence shown here is derived from an EMBL/GenBank/DDBJ whole genome shotgun (WGS) entry which is preliminary data.</text>
</comment>
<name>A0A1B7P5N8_9EURO</name>
<gene>
    <name evidence="1" type="ORF">ACJ72_01293</name>
</gene>
<keyword evidence="2" id="KW-1185">Reference proteome</keyword>
<organism evidence="1 2">
    <name type="scientific">Emergomyces africanus</name>
    <dbReference type="NCBI Taxonomy" id="1955775"/>
    <lineage>
        <taxon>Eukaryota</taxon>
        <taxon>Fungi</taxon>
        <taxon>Dikarya</taxon>
        <taxon>Ascomycota</taxon>
        <taxon>Pezizomycotina</taxon>
        <taxon>Eurotiomycetes</taxon>
        <taxon>Eurotiomycetidae</taxon>
        <taxon>Onygenales</taxon>
        <taxon>Ajellomycetaceae</taxon>
        <taxon>Emergomyces</taxon>
    </lineage>
</organism>
<reference evidence="1 2" key="1">
    <citation type="submission" date="2015-07" db="EMBL/GenBank/DDBJ databases">
        <title>Emmonsia species relationships and genome sequence.</title>
        <authorList>
            <person name="Cuomo C.A."/>
            <person name="Schwartz I.S."/>
            <person name="Kenyon C."/>
            <person name="de Hoog G.S."/>
            <person name="Govender N.P."/>
            <person name="Botha A."/>
            <person name="Moreno L."/>
            <person name="de Vries M."/>
            <person name="Munoz J.F."/>
            <person name="Stielow J.B."/>
        </authorList>
    </citation>
    <scope>NUCLEOTIDE SEQUENCE [LARGE SCALE GENOMIC DNA]</scope>
    <source>
        <strain evidence="1 2">CBS 136260</strain>
    </source>
</reference>
<accession>A0A1B7P5N8</accession>
<dbReference type="Proteomes" id="UP000091918">
    <property type="component" value="Unassembled WGS sequence"/>
</dbReference>
<evidence type="ECO:0000313" key="2">
    <source>
        <dbReference type="Proteomes" id="UP000091918"/>
    </source>
</evidence>